<evidence type="ECO:0000313" key="2">
    <source>
        <dbReference type="Proteomes" id="UP000295804"/>
    </source>
</evidence>
<accession>A0A4R7VTW1</accession>
<sequence>MILPLHFIPNPYSWKTLLILLPLQDANFSNNSQEMAFFIFNCHKSKTFDPSRQTTFI</sequence>
<dbReference type="EMBL" id="SOCQ01000001">
    <property type="protein sequence ID" value="TDV52995.1"/>
    <property type="molecule type" value="Genomic_DNA"/>
</dbReference>
<dbReference type="Proteomes" id="UP000295804">
    <property type="component" value="Unassembled WGS sequence"/>
</dbReference>
<protein>
    <submittedName>
        <fullName evidence="1">Uncharacterized protein</fullName>
    </submittedName>
</protein>
<name>A0A4R7VTW1_9PSED</name>
<comment type="caution">
    <text evidence="1">The sequence shown here is derived from an EMBL/GenBank/DDBJ whole genome shotgun (WGS) entry which is preliminary data.</text>
</comment>
<dbReference type="AlphaFoldDB" id="A0A4R7VTW1"/>
<reference evidence="1 2" key="1">
    <citation type="submission" date="2019-03" db="EMBL/GenBank/DDBJ databases">
        <title>Genomic analyses of the natural microbiome of Caenorhabditis elegans.</title>
        <authorList>
            <person name="Samuel B."/>
        </authorList>
    </citation>
    <scope>NUCLEOTIDE SEQUENCE [LARGE SCALE GENOMIC DNA]</scope>
    <source>
        <strain evidence="1 2">BIGb0525</strain>
    </source>
</reference>
<organism evidence="1 2">
    <name type="scientific">Pseudomonas helmanticensis</name>
    <dbReference type="NCBI Taxonomy" id="1471381"/>
    <lineage>
        <taxon>Bacteria</taxon>
        <taxon>Pseudomonadati</taxon>
        <taxon>Pseudomonadota</taxon>
        <taxon>Gammaproteobacteria</taxon>
        <taxon>Pseudomonadales</taxon>
        <taxon>Pseudomonadaceae</taxon>
        <taxon>Pseudomonas</taxon>
    </lineage>
</organism>
<evidence type="ECO:0000313" key="1">
    <source>
        <dbReference type="EMBL" id="TDV52995.1"/>
    </source>
</evidence>
<gene>
    <name evidence="1" type="ORF">EDF87_10160</name>
</gene>
<proteinExistence type="predicted"/>